<dbReference type="AlphaFoldDB" id="A0A1G8YP91"/>
<keyword evidence="8 15" id="KW-0067">ATP-binding</keyword>
<keyword evidence="10" id="KW-0234">DNA repair</keyword>
<dbReference type="GO" id="GO:0003677">
    <property type="term" value="F:DNA binding"/>
    <property type="evidence" value="ECO:0007669"/>
    <property type="project" value="UniProtKB-KW"/>
</dbReference>
<dbReference type="InterPro" id="IPR011335">
    <property type="entry name" value="Restrct_endonuc-II-like"/>
</dbReference>
<dbReference type="InterPro" id="IPR014016">
    <property type="entry name" value="UvrD-like_ATP-bd"/>
</dbReference>
<keyword evidence="3 15" id="KW-0547">Nucleotide-binding</keyword>
<dbReference type="InterPro" id="IPR027417">
    <property type="entry name" value="P-loop_NTPase"/>
</dbReference>
<protein>
    <recommendedName>
        <fullName evidence="13">DNA 3'-5' helicase</fullName>
        <ecNumber evidence="13">5.6.2.4</ecNumber>
    </recommendedName>
</protein>
<dbReference type="Pfam" id="PF00580">
    <property type="entry name" value="UvrD-helicase"/>
    <property type="match status" value="1"/>
</dbReference>
<name>A0A1G8YP91_9EURY</name>
<keyword evidence="2" id="KW-0540">Nuclease</keyword>
<sequence>MALTERQARAALDHSMSRCVTAGAGTGKTHVLVQKYLSLLEAGACVGEILALTFTEKAANEMRVRVRQAIAAKEGERWDATRNEFLWAKISTFHSFCASVLREFSIEAGVGPAFAVLDEWEAFRLREKVAEDLIHGCPPETCRAAVIAVLRAIGPYELKRYLETLYSRRGATEAFFAALAEGEEKVLDAWQEAVERHRAETLATFLERAAPSIETLRDLAARYSGERDPGEVYLRAIGPCLSGEIRVAEMLEVHKDRRFSARMGQKKNWSGDDLDALQAAYKNLDRCLKDHAGILSLAFDPADPFTRATLDFLRDLGVTFLTFLEAVEAEKRRQNALDYDDLVNRTHRLFSDREDILSAHFRNRFRYILIDEFQDTDPVQIAIIRAILGDPDENPANLFIVGDPKQSIYLFREADVTQFRNARDLIEHALGGETIALDVNFRSTPEVLGFTNAIFGSLMAECERPWEFLYEPLHASRKSETGSVELLLCPKIKDRAEGRRAEAEMVARKIRAIVEQGEKRVYLDGGSRPAGYGDVAILLERRTNLSYYEWALARYGVPYHVHAGLGFYERQEVYDLYNILRFLVNHLDDAALYGVLRSPYFGFSDARLYHLAASPGAYLWERLLADGGADAVRAAATLRDWISLSRRLPPALLLRRIVESSGIFVVFGGMIGGEQAAANVEKLIAIAREAGSSTLDDLVAELGRCIDDEQREGDALLDLASSDAVLIMTVHAAKGLEFPVVVVPDLSETPRPDGATIMVEEGLMLGVSIPNPANDHEREETPILRILKDEHRQKEEAERKRLFYVAVTRARDHLILCGEALDEVPKSLEDGKTRMAWLAHCLGLTPEVRARGEAVLALPNDEELHIPLTTDPSAIPVEVQETARVCLSLPDDLPAAAAPVGILPDGAEERVYSASEIEAYLRGSLESRSPGFATGGDGLTRGLVVHEVFQGRDPATVLRRYGMDSGKADEYRELYERFLASPLMQDALQDHREVPFLVRVNGFAFQGTIDRLVQRPGGAWLLIDYKTGKPGDLEDYAIQMTIYRRAARQILGAPVTPYLYFVDLDRWVEVTVDEDRVFAEIARAVREIEGGKEDEQGVR</sequence>
<dbReference type="InterPro" id="IPR011604">
    <property type="entry name" value="PDDEXK-like_dom_sf"/>
</dbReference>
<evidence type="ECO:0000256" key="2">
    <source>
        <dbReference type="ARBA" id="ARBA00022722"/>
    </source>
</evidence>
<evidence type="ECO:0000256" key="10">
    <source>
        <dbReference type="ARBA" id="ARBA00023204"/>
    </source>
</evidence>
<comment type="catalytic activity">
    <reaction evidence="12">
        <text>Couples ATP hydrolysis with the unwinding of duplex DNA by translocating in the 3'-5' direction.</text>
        <dbReference type="EC" id="5.6.2.4"/>
    </reaction>
</comment>
<proteinExistence type="inferred from homology"/>
<dbReference type="GO" id="GO:0004527">
    <property type="term" value="F:exonuclease activity"/>
    <property type="evidence" value="ECO:0007669"/>
    <property type="project" value="UniProtKB-KW"/>
</dbReference>
<dbReference type="InterPro" id="IPR014017">
    <property type="entry name" value="DNA_helicase_UvrD-like_C"/>
</dbReference>
<evidence type="ECO:0000256" key="15">
    <source>
        <dbReference type="PROSITE-ProRule" id="PRU00560"/>
    </source>
</evidence>
<dbReference type="RefSeq" id="WP_066954132.1">
    <property type="nucleotide sequence ID" value="NZ_BCNX01000003.1"/>
</dbReference>
<evidence type="ECO:0000313" key="18">
    <source>
        <dbReference type="EMBL" id="SDK04264.1"/>
    </source>
</evidence>
<evidence type="ECO:0000256" key="1">
    <source>
        <dbReference type="ARBA" id="ARBA00009922"/>
    </source>
</evidence>
<evidence type="ECO:0000256" key="5">
    <source>
        <dbReference type="ARBA" id="ARBA00022801"/>
    </source>
</evidence>
<evidence type="ECO:0000256" key="8">
    <source>
        <dbReference type="ARBA" id="ARBA00022840"/>
    </source>
</evidence>
<dbReference type="CDD" id="cd17932">
    <property type="entry name" value="DEXQc_UvrD"/>
    <property type="match status" value="1"/>
</dbReference>
<keyword evidence="5 15" id="KW-0378">Hydrolase</keyword>
<dbReference type="Pfam" id="PF12705">
    <property type="entry name" value="PDDEXK_1"/>
    <property type="match status" value="1"/>
</dbReference>
<keyword evidence="4" id="KW-0227">DNA damage</keyword>
<dbReference type="OrthoDB" id="203178at2157"/>
<evidence type="ECO:0000256" key="7">
    <source>
        <dbReference type="ARBA" id="ARBA00022839"/>
    </source>
</evidence>
<feature type="binding site" evidence="15">
    <location>
        <begin position="22"/>
        <end position="29"/>
    </location>
    <ligand>
        <name>ATP</name>
        <dbReference type="ChEBI" id="CHEBI:30616"/>
    </ligand>
</feature>
<keyword evidence="19" id="KW-1185">Reference proteome</keyword>
<dbReference type="Pfam" id="PF13361">
    <property type="entry name" value="UvrD_C"/>
    <property type="match status" value="2"/>
</dbReference>
<dbReference type="InterPro" id="IPR000212">
    <property type="entry name" value="DNA_helicase_UvrD/REP"/>
</dbReference>
<evidence type="ECO:0000256" key="13">
    <source>
        <dbReference type="ARBA" id="ARBA00034808"/>
    </source>
</evidence>
<dbReference type="PROSITE" id="PS51217">
    <property type="entry name" value="UVRD_HELICASE_CTER"/>
    <property type="match status" value="1"/>
</dbReference>
<feature type="domain" description="UvrD-like helicase C-terminal" evidence="17">
    <location>
        <begin position="445"/>
        <end position="735"/>
    </location>
</feature>
<dbReference type="EMBL" id="FNFT01000003">
    <property type="protein sequence ID" value="SDK04264.1"/>
    <property type="molecule type" value="Genomic_DNA"/>
</dbReference>
<dbReference type="GO" id="GO:0043138">
    <property type="term" value="F:3'-5' DNA helicase activity"/>
    <property type="evidence" value="ECO:0007669"/>
    <property type="project" value="UniProtKB-EC"/>
</dbReference>
<accession>A0A1G8YP91</accession>
<organism evidence="18 19">
    <name type="scientific">Methanoculleus thermophilus</name>
    <dbReference type="NCBI Taxonomy" id="2200"/>
    <lineage>
        <taxon>Archaea</taxon>
        <taxon>Methanobacteriati</taxon>
        <taxon>Methanobacteriota</taxon>
        <taxon>Stenosarchaea group</taxon>
        <taxon>Methanomicrobia</taxon>
        <taxon>Methanomicrobiales</taxon>
        <taxon>Methanomicrobiaceae</taxon>
        <taxon>Methanoculleus</taxon>
    </lineage>
</organism>
<evidence type="ECO:0000256" key="6">
    <source>
        <dbReference type="ARBA" id="ARBA00022806"/>
    </source>
</evidence>
<gene>
    <name evidence="18" type="ORF">SAMN04488571_103113</name>
</gene>
<dbReference type="Gene3D" id="1.10.10.160">
    <property type="match status" value="1"/>
</dbReference>
<dbReference type="GO" id="GO:0005524">
    <property type="term" value="F:ATP binding"/>
    <property type="evidence" value="ECO:0007669"/>
    <property type="project" value="UniProtKB-UniRule"/>
</dbReference>
<keyword evidence="9" id="KW-0238">DNA-binding</keyword>
<feature type="domain" description="UvrD-like helicase ATP-binding" evidence="16">
    <location>
        <begin position="1"/>
        <end position="444"/>
    </location>
</feature>
<dbReference type="Gene3D" id="3.40.50.300">
    <property type="entry name" value="P-loop containing nucleotide triphosphate hydrolases"/>
    <property type="match status" value="4"/>
</dbReference>
<dbReference type="GO" id="GO:0005829">
    <property type="term" value="C:cytosol"/>
    <property type="evidence" value="ECO:0007669"/>
    <property type="project" value="TreeGrafter"/>
</dbReference>
<evidence type="ECO:0000256" key="9">
    <source>
        <dbReference type="ARBA" id="ARBA00023125"/>
    </source>
</evidence>
<dbReference type="InterPro" id="IPR013986">
    <property type="entry name" value="DExx_box_DNA_helicase_dom_sf"/>
</dbReference>
<dbReference type="SUPFAM" id="SSF52980">
    <property type="entry name" value="Restriction endonuclease-like"/>
    <property type="match status" value="1"/>
</dbReference>
<dbReference type="EC" id="5.6.2.4" evidence="13"/>
<comment type="catalytic activity">
    <reaction evidence="14">
        <text>ATP + H2O = ADP + phosphate + H(+)</text>
        <dbReference type="Rhea" id="RHEA:13065"/>
        <dbReference type="ChEBI" id="CHEBI:15377"/>
        <dbReference type="ChEBI" id="CHEBI:15378"/>
        <dbReference type="ChEBI" id="CHEBI:30616"/>
        <dbReference type="ChEBI" id="CHEBI:43474"/>
        <dbReference type="ChEBI" id="CHEBI:456216"/>
        <dbReference type="EC" id="5.6.2.4"/>
    </reaction>
</comment>
<evidence type="ECO:0000313" key="19">
    <source>
        <dbReference type="Proteomes" id="UP000326500"/>
    </source>
</evidence>
<dbReference type="Proteomes" id="UP000326500">
    <property type="component" value="Unassembled WGS sequence"/>
</dbReference>
<dbReference type="PANTHER" id="PTHR11070">
    <property type="entry name" value="UVRD / RECB / PCRA DNA HELICASE FAMILY MEMBER"/>
    <property type="match status" value="1"/>
</dbReference>
<keyword evidence="11" id="KW-0413">Isomerase</keyword>
<dbReference type="InterPro" id="IPR038726">
    <property type="entry name" value="PDDEXK_AddAB-type"/>
</dbReference>
<evidence type="ECO:0000256" key="11">
    <source>
        <dbReference type="ARBA" id="ARBA00023235"/>
    </source>
</evidence>
<dbReference type="PROSITE" id="PS51198">
    <property type="entry name" value="UVRD_HELICASE_ATP_BIND"/>
    <property type="match status" value="1"/>
</dbReference>
<dbReference type="Gene3D" id="3.90.320.10">
    <property type="match status" value="1"/>
</dbReference>
<evidence type="ECO:0000259" key="16">
    <source>
        <dbReference type="PROSITE" id="PS51198"/>
    </source>
</evidence>
<reference evidence="18 19" key="1">
    <citation type="submission" date="2016-10" db="EMBL/GenBank/DDBJ databases">
        <authorList>
            <person name="Varghese N."/>
            <person name="Submissions S."/>
        </authorList>
    </citation>
    <scope>NUCLEOTIDE SEQUENCE [LARGE SCALE GENOMIC DNA]</scope>
    <source>
        <strain evidence="18 19">DSM 2373</strain>
    </source>
</reference>
<evidence type="ECO:0000256" key="12">
    <source>
        <dbReference type="ARBA" id="ARBA00034617"/>
    </source>
</evidence>
<dbReference type="Gene3D" id="1.10.486.10">
    <property type="entry name" value="PCRA, domain 4"/>
    <property type="match status" value="1"/>
</dbReference>
<keyword evidence="7" id="KW-0269">Exonuclease</keyword>
<evidence type="ECO:0000256" key="14">
    <source>
        <dbReference type="ARBA" id="ARBA00048988"/>
    </source>
</evidence>
<evidence type="ECO:0000256" key="4">
    <source>
        <dbReference type="ARBA" id="ARBA00022763"/>
    </source>
</evidence>
<dbReference type="GO" id="GO:0009338">
    <property type="term" value="C:exodeoxyribonuclease V complex"/>
    <property type="evidence" value="ECO:0007669"/>
    <property type="project" value="TreeGrafter"/>
</dbReference>
<dbReference type="PANTHER" id="PTHR11070:SF23">
    <property type="entry name" value="RECBCD ENZYME SUBUNIT RECB"/>
    <property type="match status" value="1"/>
</dbReference>
<comment type="similarity">
    <text evidence="1">Belongs to the helicase family. UvrD subfamily.</text>
</comment>
<dbReference type="STRING" id="2200.GCA_001571405_00184"/>
<dbReference type="SUPFAM" id="SSF52540">
    <property type="entry name" value="P-loop containing nucleoside triphosphate hydrolases"/>
    <property type="match status" value="1"/>
</dbReference>
<keyword evidence="6 15" id="KW-0347">Helicase</keyword>
<dbReference type="GO" id="GO:0000725">
    <property type="term" value="P:recombinational repair"/>
    <property type="evidence" value="ECO:0007669"/>
    <property type="project" value="TreeGrafter"/>
</dbReference>
<evidence type="ECO:0000256" key="3">
    <source>
        <dbReference type="ARBA" id="ARBA00022741"/>
    </source>
</evidence>
<evidence type="ECO:0000259" key="17">
    <source>
        <dbReference type="PROSITE" id="PS51217"/>
    </source>
</evidence>